<keyword evidence="5" id="KW-0297">G-protein coupled receptor</keyword>
<feature type="domain" description="G-protein coupled receptors family 1 profile" evidence="10">
    <location>
        <begin position="75"/>
        <end position="326"/>
    </location>
</feature>
<feature type="transmembrane region" description="Helical" evidence="9">
    <location>
        <begin position="59"/>
        <end position="84"/>
    </location>
</feature>
<keyword evidence="2" id="KW-1003">Cell membrane</keyword>
<sequence length="386" mass="42839">MDDVFKLGPDYYRSPGEWTYKGYVLGGYNRKDIFECPDFAEYRVDDCFVVSYPKSVLDIISACMYINAALVGLSGNIMVCRILYKNKELRTPSNIQLLSLAIVDVSSCILTSFVRFGLMVKSLLYGAIDIQGPCCALHMFGFYTSTITTLVSLGAISVSRAIGIADKCSRSTKKTVNIYSIVVSWITGIGCSTLKTWAGEDLMCNPESVTMGVKNVAGVGIILVFIILFTMVVSYSYIYRVLNRHEKAFQQAMAAGGNSQHFKRKPMNVAILKVAVLLISMFIISYLPLAFYGVIAANVDGYRSEHVASLTLAFVCFCSMINPIIYTLTFNQFNKYLPCKKQTSLNEIELKRRGISGKKANSNNNDIISIIAICIIFDECLLFSKT</sequence>
<name>A0ABM0M5L6_SACKO</name>
<dbReference type="InterPro" id="IPR000276">
    <property type="entry name" value="GPCR_Rhodpsn"/>
</dbReference>
<dbReference type="PRINTS" id="PR00237">
    <property type="entry name" value="GPCRRHODOPSN"/>
</dbReference>
<evidence type="ECO:0000256" key="9">
    <source>
        <dbReference type="SAM" id="Phobius"/>
    </source>
</evidence>
<organism evidence="11 12">
    <name type="scientific">Saccoglossus kowalevskii</name>
    <name type="common">Acorn worm</name>
    <dbReference type="NCBI Taxonomy" id="10224"/>
    <lineage>
        <taxon>Eukaryota</taxon>
        <taxon>Metazoa</taxon>
        <taxon>Hemichordata</taxon>
        <taxon>Enteropneusta</taxon>
        <taxon>Harrimaniidae</taxon>
        <taxon>Saccoglossus</taxon>
    </lineage>
</organism>
<dbReference type="InterPro" id="IPR017452">
    <property type="entry name" value="GPCR_Rhodpsn_7TM"/>
</dbReference>
<evidence type="ECO:0000256" key="7">
    <source>
        <dbReference type="ARBA" id="ARBA00023170"/>
    </source>
</evidence>
<dbReference type="PANTHER" id="PTHR24228:SF55">
    <property type="entry name" value="G-PROTEIN COUPLED RECEPTOR 75-RELATED"/>
    <property type="match status" value="1"/>
</dbReference>
<evidence type="ECO:0000256" key="8">
    <source>
        <dbReference type="ARBA" id="ARBA00023224"/>
    </source>
</evidence>
<keyword evidence="4 9" id="KW-1133">Transmembrane helix</keyword>
<dbReference type="Pfam" id="PF00001">
    <property type="entry name" value="7tm_1"/>
    <property type="match status" value="1"/>
</dbReference>
<evidence type="ECO:0000256" key="1">
    <source>
        <dbReference type="ARBA" id="ARBA00004651"/>
    </source>
</evidence>
<accession>A0ABM0M5L6</accession>
<feature type="transmembrane region" description="Helical" evidence="9">
    <location>
        <begin position="136"/>
        <end position="156"/>
    </location>
</feature>
<evidence type="ECO:0000313" key="11">
    <source>
        <dbReference type="Proteomes" id="UP000694865"/>
    </source>
</evidence>
<feature type="transmembrane region" description="Helical" evidence="9">
    <location>
        <begin position="217"/>
        <end position="238"/>
    </location>
</feature>
<dbReference type="RefSeq" id="XP_006815307.1">
    <property type="nucleotide sequence ID" value="XM_006815244.1"/>
</dbReference>
<feature type="transmembrane region" description="Helical" evidence="9">
    <location>
        <begin position="307"/>
        <end position="328"/>
    </location>
</feature>
<feature type="transmembrane region" description="Helical" evidence="9">
    <location>
        <begin position="176"/>
        <end position="197"/>
    </location>
</feature>
<dbReference type="PROSITE" id="PS50262">
    <property type="entry name" value="G_PROTEIN_RECEP_F1_2"/>
    <property type="match status" value="1"/>
</dbReference>
<gene>
    <name evidence="12" type="primary">LOC102807608</name>
</gene>
<dbReference type="GeneID" id="102807608"/>
<evidence type="ECO:0000259" key="10">
    <source>
        <dbReference type="PROSITE" id="PS50262"/>
    </source>
</evidence>
<keyword evidence="11" id="KW-1185">Reference proteome</keyword>
<proteinExistence type="predicted"/>
<dbReference type="CDD" id="cd00637">
    <property type="entry name" value="7tm_classA_rhodopsin-like"/>
    <property type="match status" value="1"/>
</dbReference>
<reference evidence="12" key="1">
    <citation type="submission" date="2025-08" db="UniProtKB">
        <authorList>
            <consortium name="RefSeq"/>
        </authorList>
    </citation>
    <scope>IDENTIFICATION</scope>
    <source>
        <tissue evidence="12">Testes</tissue>
    </source>
</reference>
<keyword evidence="7" id="KW-0675">Receptor</keyword>
<evidence type="ECO:0000313" key="12">
    <source>
        <dbReference type="RefSeq" id="XP_006815307.1"/>
    </source>
</evidence>
<evidence type="ECO:0000256" key="6">
    <source>
        <dbReference type="ARBA" id="ARBA00023136"/>
    </source>
</evidence>
<keyword evidence="6 9" id="KW-0472">Membrane</keyword>
<dbReference type="Gene3D" id="1.20.1070.10">
    <property type="entry name" value="Rhodopsin 7-helix transmembrane proteins"/>
    <property type="match status" value="1"/>
</dbReference>
<keyword evidence="8" id="KW-0807">Transducer</keyword>
<dbReference type="PANTHER" id="PTHR24228">
    <property type="entry name" value="B2 BRADYKININ RECEPTOR/ANGIOTENSIN II RECEPTOR"/>
    <property type="match status" value="1"/>
</dbReference>
<feature type="transmembrane region" description="Helical" evidence="9">
    <location>
        <begin position="96"/>
        <end position="116"/>
    </location>
</feature>
<evidence type="ECO:0000256" key="3">
    <source>
        <dbReference type="ARBA" id="ARBA00022692"/>
    </source>
</evidence>
<dbReference type="SUPFAM" id="SSF81321">
    <property type="entry name" value="Family A G protein-coupled receptor-like"/>
    <property type="match status" value="1"/>
</dbReference>
<evidence type="ECO:0000256" key="2">
    <source>
        <dbReference type="ARBA" id="ARBA00022475"/>
    </source>
</evidence>
<dbReference type="Proteomes" id="UP000694865">
    <property type="component" value="Unplaced"/>
</dbReference>
<protein>
    <submittedName>
        <fullName evidence="12">Melanopsin-A-like</fullName>
    </submittedName>
</protein>
<keyword evidence="3 9" id="KW-0812">Transmembrane</keyword>
<evidence type="ECO:0000256" key="5">
    <source>
        <dbReference type="ARBA" id="ARBA00023040"/>
    </source>
</evidence>
<comment type="subcellular location">
    <subcellularLocation>
        <location evidence="1">Cell membrane</location>
        <topology evidence="1">Multi-pass membrane protein</topology>
    </subcellularLocation>
</comment>
<evidence type="ECO:0000256" key="4">
    <source>
        <dbReference type="ARBA" id="ARBA00022989"/>
    </source>
</evidence>
<feature type="transmembrane region" description="Helical" evidence="9">
    <location>
        <begin position="270"/>
        <end position="295"/>
    </location>
</feature>